<dbReference type="PANTHER" id="PTHR47572">
    <property type="entry name" value="LIPOPROTEIN-RELATED"/>
    <property type="match status" value="1"/>
</dbReference>
<protein>
    <submittedName>
        <fullName evidence="2">Gluconolactonase</fullName>
    </submittedName>
</protein>
<accession>A0A2K2G753</accession>
<evidence type="ECO:0000313" key="2">
    <source>
        <dbReference type="EMBL" id="PNU06873.1"/>
    </source>
</evidence>
<reference evidence="2 3" key="1">
    <citation type="submission" date="2016-05" db="EMBL/GenBank/DDBJ databases">
        <title>Complete genome sequence of Novosphingobium guangzhouense SA925(T).</title>
        <authorList>
            <person name="Sha S."/>
        </authorList>
    </citation>
    <scope>NUCLEOTIDE SEQUENCE [LARGE SCALE GENOMIC DNA]</scope>
    <source>
        <strain evidence="2 3">SA925</strain>
    </source>
</reference>
<evidence type="ECO:0000313" key="3">
    <source>
        <dbReference type="Proteomes" id="UP000236327"/>
    </source>
</evidence>
<dbReference type="InterPro" id="IPR011042">
    <property type="entry name" value="6-blade_b-propeller_TolB-like"/>
</dbReference>
<dbReference type="Proteomes" id="UP000236327">
    <property type="component" value="Unassembled WGS sequence"/>
</dbReference>
<dbReference type="InterPro" id="IPR013658">
    <property type="entry name" value="SGL"/>
</dbReference>
<organism evidence="2 3">
    <name type="scientific">Novosphingobium guangzhouense</name>
    <dbReference type="NCBI Taxonomy" id="1850347"/>
    <lineage>
        <taxon>Bacteria</taxon>
        <taxon>Pseudomonadati</taxon>
        <taxon>Pseudomonadota</taxon>
        <taxon>Alphaproteobacteria</taxon>
        <taxon>Sphingomonadales</taxon>
        <taxon>Sphingomonadaceae</taxon>
        <taxon>Novosphingobium</taxon>
    </lineage>
</organism>
<dbReference type="AlphaFoldDB" id="A0A2K2G753"/>
<dbReference type="EMBL" id="LYMM01000001">
    <property type="protein sequence ID" value="PNU06873.1"/>
    <property type="molecule type" value="Genomic_DNA"/>
</dbReference>
<dbReference type="SUPFAM" id="SSF63829">
    <property type="entry name" value="Calcium-dependent phosphotriesterase"/>
    <property type="match status" value="1"/>
</dbReference>
<dbReference type="PANTHER" id="PTHR47572:SF5">
    <property type="entry name" value="BLR2277 PROTEIN"/>
    <property type="match status" value="1"/>
</dbReference>
<dbReference type="RefSeq" id="WP_103094162.1">
    <property type="nucleotide sequence ID" value="NZ_LYMM01000001.1"/>
</dbReference>
<keyword evidence="3" id="KW-1185">Reference proteome</keyword>
<gene>
    <name evidence="2" type="ORF">A8V01_01505</name>
</gene>
<dbReference type="Gene3D" id="2.120.10.30">
    <property type="entry name" value="TolB, C-terminal domain"/>
    <property type="match status" value="1"/>
</dbReference>
<name>A0A2K2G753_9SPHN</name>
<comment type="caution">
    <text evidence="2">The sequence shown here is derived from an EMBL/GenBank/DDBJ whole genome shotgun (WGS) entry which is preliminary data.</text>
</comment>
<dbReference type="InterPro" id="IPR051262">
    <property type="entry name" value="SMP-30/CGR1_Lactonase"/>
</dbReference>
<feature type="domain" description="SMP-30/Gluconolactonase/LRE-like region" evidence="1">
    <location>
        <begin position="44"/>
        <end position="289"/>
    </location>
</feature>
<sequence length="312" mass="34226">MFAAPPSVMAEVFCRIPDKFRRFGETTQWAQVQLHGAAAPVFLEGPVFDDAGNLWVTDIPWGRLFRIAPDGTCELGFEYDGQPNGMKFLNDGRLLVADHHKGMVICNVATGKAETGLDRYLLEPFLGCNDLTIARNGDIWFTDQGQSGWQNPNGRLFRVRAGTGRPELMLDRIPSPNGLVLNRAETALYLAVTRANAVWRCPLVNPTGEPGAEVISKVGTYIQLSGGSGPDGLTIDENDNLVVCHVGFGAVWLFSDRGEPMLRIDVPEGRYTTNAAYGGPDNRWLFFTESSTGTVYRAQMPVAGRPLFTTQI</sequence>
<evidence type="ECO:0000259" key="1">
    <source>
        <dbReference type="Pfam" id="PF08450"/>
    </source>
</evidence>
<proteinExistence type="predicted"/>
<dbReference type="Pfam" id="PF08450">
    <property type="entry name" value="SGL"/>
    <property type="match status" value="1"/>
</dbReference>
<dbReference type="OrthoDB" id="30052at2"/>